<dbReference type="OrthoDB" id="9768004at2"/>
<dbReference type="InterPro" id="IPR002477">
    <property type="entry name" value="Peptidoglycan-bd-like"/>
</dbReference>
<evidence type="ECO:0000313" key="5">
    <source>
        <dbReference type="Proteomes" id="UP000005459"/>
    </source>
</evidence>
<dbReference type="Gene3D" id="1.10.101.10">
    <property type="entry name" value="PGBD-like superfamily/PGBD"/>
    <property type="match status" value="1"/>
</dbReference>
<dbReference type="InterPro" id="IPR036366">
    <property type="entry name" value="PGBDSf"/>
</dbReference>
<dbReference type="Pfam" id="PF03781">
    <property type="entry name" value="FGE-sulfatase"/>
    <property type="match status" value="2"/>
</dbReference>
<protein>
    <submittedName>
        <fullName evidence="4">Peptidoglycan-binding domain 1 protein</fullName>
    </submittedName>
</protein>
<feature type="domain" description="Sulfatase-modifying factor enzyme-like" evidence="3">
    <location>
        <begin position="140"/>
        <end position="289"/>
    </location>
</feature>
<gene>
    <name evidence="4" type="ORF">ThimaDRAFT_4447</name>
</gene>
<dbReference type="Gene3D" id="3.90.1580.10">
    <property type="entry name" value="paralog of FGE (formylglycine-generating enzyme)"/>
    <property type="match status" value="2"/>
</dbReference>
<sequence length="839" mass="87432">MQAEQRRNDRDRDPARGCGPWPVGRIVAAAVPLVLVICVLGPAPAAAAAPSVTWDAAVYNPRPAPADWLLPLPCGGALALRAVATPGAEAGYAVSGSFTNGAGTPVLLVSKYELTRRQAQAIRAGVAGSTCPPSEGGGPEAEHPAVLDWVEAIGLADGYSRWLIGQASAWPVCDPGGSGAAPAPCLPSADGVPATVRLPSSLEWEYAARGGLAVGVEVFARAQPADPERIAWIDANAGGRVQPIGTRAADVLGLHDVFGNVSEWVLDAEAADPAAGVPVAVTRGGDAGSAPGDLELQSARVWPLGAWPADARTGVRWMLGVPVFTSVEKVRAGGSADAEGGVAGDGEPAPIAFTGRLRVAVDRAAAVWVDGVRVGEATPAVPFEGEGIAAGERRIGVRGAGYTAEEQVIAVSVHRPGEARFKLRPQTPAEREAELDLDGAARSAIRAELALVGHPAGGGGDAFAESARAALRAFQSAARLEATGYVDEPTRARLAEAGEESRRVREEAERTAREEALVPGSAERAGIRAELGLVGHPAGAGGADFDAAARKALSAFQGAQGLAATGYLDVETRGRLAEAASAEAARRAREAAEREARVPGGAPAMVVMPAGCFRMGSPANEAMRDSDEAPHEVCLDAFAIGKTEVTFAQYDAFCAATGRAKPGEAGWGRGARPVINVSWDDAVAYAAWLSQETGLTYRLPKEAEWEYAARAGTETPFWTGRCIHTDQANYNGTHDYANCGAKTGLYRKQTVPVGSLPANPWGLHEVLGNVWEWTCSEYTESYAGAEQRCADGANRGARALRGGSWYFGPRYLRAALRSWNLPGFRDVILGFRLARTLSP</sequence>
<dbReference type="RefSeq" id="WP_007195319.1">
    <property type="nucleotide sequence ID" value="NZ_AFWV01000020.1"/>
</dbReference>
<dbReference type="PANTHER" id="PTHR23150:SF35">
    <property type="entry name" value="BLL6746 PROTEIN"/>
    <property type="match status" value="1"/>
</dbReference>
<dbReference type="eggNOG" id="COG1262">
    <property type="taxonomic scope" value="Bacteria"/>
</dbReference>
<dbReference type="Pfam" id="PF01471">
    <property type="entry name" value="PG_binding_1"/>
    <property type="match status" value="2"/>
</dbReference>
<feature type="domain" description="Peptidoglycan binding-like" evidence="2">
    <location>
        <begin position="439"/>
        <end position="494"/>
    </location>
</feature>
<keyword evidence="1" id="KW-0472">Membrane</keyword>
<dbReference type="SUPFAM" id="SSF47090">
    <property type="entry name" value="PGBD-like"/>
    <property type="match status" value="2"/>
</dbReference>
<dbReference type="Proteomes" id="UP000005459">
    <property type="component" value="Unassembled WGS sequence"/>
</dbReference>
<name>F9UHP4_9GAMM</name>
<dbReference type="PANTHER" id="PTHR23150">
    <property type="entry name" value="SULFATASE MODIFYING FACTOR 1, 2"/>
    <property type="match status" value="1"/>
</dbReference>
<keyword evidence="1" id="KW-1133">Transmembrane helix</keyword>
<dbReference type="EMBL" id="AFWV01000020">
    <property type="protein sequence ID" value="EGV16220.1"/>
    <property type="molecule type" value="Genomic_DNA"/>
</dbReference>
<dbReference type="STRING" id="768671.ThimaDRAFT_4447"/>
<dbReference type="InterPro" id="IPR016187">
    <property type="entry name" value="CTDL_fold"/>
</dbReference>
<dbReference type="SUPFAM" id="SSF56436">
    <property type="entry name" value="C-type lectin-like"/>
    <property type="match status" value="2"/>
</dbReference>
<evidence type="ECO:0000313" key="4">
    <source>
        <dbReference type="EMBL" id="EGV16220.1"/>
    </source>
</evidence>
<keyword evidence="1" id="KW-0812">Transmembrane</keyword>
<evidence type="ECO:0000256" key="1">
    <source>
        <dbReference type="SAM" id="Phobius"/>
    </source>
</evidence>
<organism evidence="4 5">
    <name type="scientific">Thiocapsa marina 5811</name>
    <dbReference type="NCBI Taxonomy" id="768671"/>
    <lineage>
        <taxon>Bacteria</taxon>
        <taxon>Pseudomonadati</taxon>
        <taxon>Pseudomonadota</taxon>
        <taxon>Gammaproteobacteria</taxon>
        <taxon>Chromatiales</taxon>
        <taxon>Chromatiaceae</taxon>
        <taxon>Thiocapsa</taxon>
    </lineage>
</organism>
<dbReference type="PATRIC" id="fig|768671.3.peg.4689"/>
<proteinExistence type="predicted"/>
<accession>F9UHP4</accession>
<evidence type="ECO:0000259" key="3">
    <source>
        <dbReference type="Pfam" id="PF03781"/>
    </source>
</evidence>
<keyword evidence="5" id="KW-1185">Reference proteome</keyword>
<dbReference type="InterPro" id="IPR042095">
    <property type="entry name" value="SUMF_sf"/>
</dbReference>
<feature type="domain" description="Sulfatase-modifying factor enzyme-like" evidence="3">
    <location>
        <begin position="602"/>
        <end position="835"/>
    </location>
</feature>
<dbReference type="InterPro" id="IPR051043">
    <property type="entry name" value="Sulfatase_Mod_Factor_Kinase"/>
</dbReference>
<dbReference type="AlphaFoldDB" id="F9UHP4"/>
<dbReference type="GO" id="GO:0120147">
    <property type="term" value="F:formylglycine-generating oxidase activity"/>
    <property type="evidence" value="ECO:0007669"/>
    <property type="project" value="TreeGrafter"/>
</dbReference>
<reference evidence="4 5" key="1">
    <citation type="submission" date="2011-06" db="EMBL/GenBank/DDBJ databases">
        <title>The draft genome of Thiocapsa marina 5811.</title>
        <authorList>
            <consortium name="US DOE Joint Genome Institute (JGI-PGF)"/>
            <person name="Lucas S."/>
            <person name="Han J."/>
            <person name="Cheng J.-F."/>
            <person name="Goodwin L."/>
            <person name="Pitluck S."/>
            <person name="Peters L."/>
            <person name="Land M.L."/>
            <person name="Hauser L."/>
            <person name="Vogl K."/>
            <person name="Liu Z."/>
            <person name="Imhoff J."/>
            <person name="Thiel V."/>
            <person name="Frigaard N.-U."/>
            <person name="Bryant D."/>
            <person name="Woyke T.J."/>
        </authorList>
    </citation>
    <scope>NUCLEOTIDE SEQUENCE [LARGE SCALE GENOMIC DNA]</scope>
    <source>
        <strain evidence="4 5">5811</strain>
    </source>
</reference>
<dbReference type="InterPro" id="IPR036365">
    <property type="entry name" value="PGBD-like_sf"/>
</dbReference>
<feature type="domain" description="Peptidoglycan binding-like" evidence="2">
    <location>
        <begin position="543"/>
        <end position="576"/>
    </location>
</feature>
<dbReference type="InterPro" id="IPR005532">
    <property type="entry name" value="SUMF_dom"/>
</dbReference>
<feature type="transmembrane region" description="Helical" evidence="1">
    <location>
        <begin position="21"/>
        <end position="43"/>
    </location>
</feature>
<evidence type="ECO:0000259" key="2">
    <source>
        <dbReference type="Pfam" id="PF01471"/>
    </source>
</evidence>